<comment type="similarity">
    <text evidence="1">Belongs to the prokaryotic/mitochondrial release factor family.</text>
</comment>
<keyword evidence="5" id="KW-1185">Reference proteome</keyword>
<gene>
    <name evidence="4" type="ORF">Scep_027626</name>
</gene>
<comment type="caution">
    <text evidence="4">The sequence shown here is derived from an EMBL/GenBank/DDBJ whole genome shotgun (WGS) entry which is preliminary data.</text>
</comment>
<evidence type="ECO:0000256" key="1">
    <source>
        <dbReference type="ARBA" id="ARBA00010835"/>
    </source>
</evidence>
<dbReference type="PANTHER" id="PTHR43804:SF8">
    <property type="entry name" value="PEPTIDE CHAIN RELEASE FACTOR APG3, CHLOROPLASTIC"/>
    <property type="match status" value="1"/>
</dbReference>
<sequence length="148" mass="16058">MLVMRSRDDEPMKCGGGGGAGGDAASRDEPAEANLNLLGFWVNLSVGFRGGDANEVEVVIDPKDIELTTARSGGAGGQNVNKVETTIDLFHKPTGIRIFVQKKGLSFKIGTVHFNFCEQNCEYEIKVKEQQEMIRNQRKSQVGTGARA</sequence>
<dbReference type="Proteomes" id="UP001419268">
    <property type="component" value="Unassembled WGS sequence"/>
</dbReference>
<dbReference type="GO" id="GO:0032544">
    <property type="term" value="P:plastid translation"/>
    <property type="evidence" value="ECO:0007669"/>
    <property type="project" value="TreeGrafter"/>
</dbReference>
<name>A0AAP0HIP1_9MAGN</name>
<reference evidence="4 5" key="1">
    <citation type="submission" date="2024-01" db="EMBL/GenBank/DDBJ databases">
        <title>Genome assemblies of Stephania.</title>
        <authorList>
            <person name="Yang L."/>
        </authorList>
    </citation>
    <scope>NUCLEOTIDE SEQUENCE [LARGE SCALE GENOMIC DNA]</scope>
    <source>
        <strain evidence="4">JXDWG</strain>
        <tissue evidence="4">Leaf</tissue>
    </source>
</reference>
<dbReference type="InterPro" id="IPR000352">
    <property type="entry name" value="Pep_chain_release_fac_I"/>
</dbReference>
<dbReference type="GO" id="GO:0003747">
    <property type="term" value="F:translation release factor activity"/>
    <property type="evidence" value="ECO:0007669"/>
    <property type="project" value="InterPro"/>
</dbReference>
<feature type="domain" description="Prokaryotic-type class I peptide chain release factors" evidence="3">
    <location>
        <begin position="55"/>
        <end position="103"/>
    </location>
</feature>
<protein>
    <recommendedName>
        <fullName evidence="3">Prokaryotic-type class I peptide chain release factors domain-containing protein</fullName>
    </recommendedName>
</protein>
<dbReference type="AlphaFoldDB" id="A0AAP0HIP1"/>
<proteinExistence type="inferred from homology"/>
<feature type="compositionally biased region" description="Basic and acidic residues" evidence="2">
    <location>
        <begin position="1"/>
        <end position="12"/>
    </location>
</feature>
<dbReference type="SUPFAM" id="SSF75620">
    <property type="entry name" value="Release factor"/>
    <property type="match status" value="1"/>
</dbReference>
<dbReference type="GO" id="GO:0009507">
    <property type="term" value="C:chloroplast"/>
    <property type="evidence" value="ECO:0007669"/>
    <property type="project" value="TreeGrafter"/>
</dbReference>
<evidence type="ECO:0000313" key="4">
    <source>
        <dbReference type="EMBL" id="KAK9088544.1"/>
    </source>
</evidence>
<dbReference type="Pfam" id="PF00472">
    <property type="entry name" value="RF-1"/>
    <property type="match status" value="1"/>
</dbReference>
<evidence type="ECO:0000259" key="3">
    <source>
        <dbReference type="Pfam" id="PF00472"/>
    </source>
</evidence>
<dbReference type="Gene3D" id="3.30.160.20">
    <property type="match status" value="1"/>
</dbReference>
<dbReference type="InterPro" id="IPR045853">
    <property type="entry name" value="Pep_chain_release_fac_I_sf"/>
</dbReference>
<organism evidence="4 5">
    <name type="scientific">Stephania cephalantha</name>
    <dbReference type="NCBI Taxonomy" id="152367"/>
    <lineage>
        <taxon>Eukaryota</taxon>
        <taxon>Viridiplantae</taxon>
        <taxon>Streptophyta</taxon>
        <taxon>Embryophyta</taxon>
        <taxon>Tracheophyta</taxon>
        <taxon>Spermatophyta</taxon>
        <taxon>Magnoliopsida</taxon>
        <taxon>Ranunculales</taxon>
        <taxon>Menispermaceae</taxon>
        <taxon>Menispermoideae</taxon>
        <taxon>Cissampelideae</taxon>
        <taxon>Stephania</taxon>
    </lineage>
</organism>
<feature type="region of interest" description="Disordered" evidence="2">
    <location>
        <begin position="1"/>
        <end position="27"/>
    </location>
</feature>
<evidence type="ECO:0000313" key="5">
    <source>
        <dbReference type="Proteomes" id="UP001419268"/>
    </source>
</evidence>
<dbReference type="InterPro" id="IPR050057">
    <property type="entry name" value="Prokaryotic/Mito_RF"/>
</dbReference>
<dbReference type="GO" id="GO:0010027">
    <property type="term" value="P:thylakoid membrane organization"/>
    <property type="evidence" value="ECO:0007669"/>
    <property type="project" value="TreeGrafter"/>
</dbReference>
<evidence type="ECO:0000256" key="2">
    <source>
        <dbReference type="SAM" id="MobiDB-lite"/>
    </source>
</evidence>
<dbReference type="GO" id="GO:0009658">
    <property type="term" value="P:chloroplast organization"/>
    <property type="evidence" value="ECO:0007669"/>
    <property type="project" value="TreeGrafter"/>
</dbReference>
<accession>A0AAP0HIP1</accession>
<dbReference type="EMBL" id="JBBNAG010000012">
    <property type="protein sequence ID" value="KAK9088544.1"/>
    <property type="molecule type" value="Genomic_DNA"/>
</dbReference>
<dbReference type="PANTHER" id="PTHR43804">
    <property type="entry name" value="LD18447P"/>
    <property type="match status" value="1"/>
</dbReference>